<dbReference type="EMBL" id="AP026867">
    <property type="protein sequence ID" value="BDS12805.1"/>
    <property type="molecule type" value="Genomic_DNA"/>
</dbReference>
<protein>
    <submittedName>
        <fullName evidence="1">Uncharacterized protein</fullName>
    </submittedName>
</protein>
<proteinExistence type="predicted"/>
<name>A0A916DUT4_9BACT</name>
<reference evidence="1" key="1">
    <citation type="submission" date="2022-09" db="EMBL/GenBank/DDBJ databases">
        <title>Aureispira anguillicida sp. nov., isolated from Leptocephalus of Japanese eel Anguilla japonica.</title>
        <authorList>
            <person name="Yuasa K."/>
            <person name="Mekata T."/>
            <person name="Ikunari K."/>
        </authorList>
    </citation>
    <scope>NUCLEOTIDE SEQUENCE</scope>
    <source>
        <strain evidence="1">EL160426</strain>
    </source>
</reference>
<dbReference type="Proteomes" id="UP001060919">
    <property type="component" value="Chromosome"/>
</dbReference>
<sequence length="111" mass="12805">MNIYCTILNVTLEQIQEVIKETYPQNESSLIEQGTVFISEGELIDLSAEQAPVSEGIYLSMNYNGEELKFKEFVDHLIAKLEAEDLIYDLEYELEKDGNFESFNLRHADYA</sequence>
<evidence type="ECO:0000313" key="2">
    <source>
        <dbReference type="Proteomes" id="UP001060919"/>
    </source>
</evidence>
<organism evidence="1 2">
    <name type="scientific">Aureispira anguillae</name>
    <dbReference type="NCBI Taxonomy" id="2864201"/>
    <lineage>
        <taxon>Bacteria</taxon>
        <taxon>Pseudomonadati</taxon>
        <taxon>Bacteroidota</taxon>
        <taxon>Saprospiria</taxon>
        <taxon>Saprospirales</taxon>
        <taxon>Saprospiraceae</taxon>
        <taxon>Aureispira</taxon>
    </lineage>
</organism>
<accession>A0A916DUT4</accession>
<dbReference type="RefSeq" id="WP_264788156.1">
    <property type="nucleotide sequence ID" value="NZ_AP026867.1"/>
</dbReference>
<dbReference type="AlphaFoldDB" id="A0A916DUT4"/>
<keyword evidence="2" id="KW-1185">Reference proteome</keyword>
<evidence type="ECO:0000313" key="1">
    <source>
        <dbReference type="EMBL" id="BDS12805.1"/>
    </source>
</evidence>
<gene>
    <name evidence="1" type="ORF">AsAng_0035300</name>
</gene>
<dbReference type="KEGG" id="aup:AsAng_0035300"/>